<dbReference type="Pfam" id="PF13855">
    <property type="entry name" value="LRR_8"/>
    <property type="match status" value="1"/>
</dbReference>
<proteinExistence type="predicted"/>
<dbReference type="Gene3D" id="3.80.10.10">
    <property type="entry name" value="Ribonuclease Inhibitor"/>
    <property type="match status" value="2"/>
</dbReference>
<dbReference type="Proteomes" id="UP000626092">
    <property type="component" value="Unassembled WGS sequence"/>
</dbReference>
<dbReference type="Pfam" id="PF13516">
    <property type="entry name" value="LRR_6"/>
    <property type="match status" value="1"/>
</dbReference>
<comment type="caution">
    <text evidence="1">The sequence shown here is derived from an EMBL/GenBank/DDBJ whole genome shotgun (WGS) entry which is preliminary data.</text>
</comment>
<evidence type="ECO:0000313" key="1">
    <source>
        <dbReference type="EMBL" id="KAF7154722.1"/>
    </source>
</evidence>
<gene>
    <name evidence="1" type="ORF">RHSIM_Rhsim01G0111800</name>
</gene>
<dbReference type="InterPro" id="IPR001611">
    <property type="entry name" value="Leu-rich_rpt"/>
</dbReference>
<name>A0A834LXI3_RHOSS</name>
<dbReference type="AlphaFoldDB" id="A0A834LXI3"/>
<protein>
    <submittedName>
        <fullName evidence="1">Uncharacterized protein</fullName>
    </submittedName>
</protein>
<dbReference type="SUPFAM" id="SSF52058">
    <property type="entry name" value="L domain-like"/>
    <property type="match status" value="1"/>
</dbReference>
<organism evidence="1 2">
    <name type="scientific">Rhododendron simsii</name>
    <name type="common">Sims's rhododendron</name>
    <dbReference type="NCBI Taxonomy" id="118357"/>
    <lineage>
        <taxon>Eukaryota</taxon>
        <taxon>Viridiplantae</taxon>
        <taxon>Streptophyta</taxon>
        <taxon>Embryophyta</taxon>
        <taxon>Tracheophyta</taxon>
        <taxon>Spermatophyta</taxon>
        <taxon>Magnoliopsida</taxon>
        <taxon>eudicotyledons</taxon>
        <taxon>Gunneridae</taxon>
        <taxon>Pentapetalae</taxon>
        <taxon>asterids</taxon>
        <taxon>Ericales</taxon>
        <taxon>Ericaceae</taxon>
        <taxon>Ericoideae</taxon>
        <taxon>Rhodoreae</taxon>
        <taxon>Rhododendron</taxon>
    </lineage>
</organism>
<dbReference type="OrthoDB" id="905148at2759"/>
<dbReference type="PROSITE" id="PS51450">
    <property type="entry name" value="LRR"/>
    <property type="match status" value="2"/>
</dbReference>
<sequence>MVTRVQKRNDGGIGILAELSNLEELDLSSNTLDNSILPSLNKLSNLKFLNLATNALNGSISAKEFGSLNNLKELDLSSNQVVSILTVNGLRILSNLSNLENIDLRYNGLDNIILPSLNKLSNLKILNLAGNKLNGSIFIKEFDGLSNLKELDLSKNAKYQSSQQYVRSIVLTV</sequence>
<evidence type="ECO:0000313" key="2">
    <source>
        <dbReference type="Proteomes" id="UP000626092"/>
    </source>
</evidence>
<dbReference type="SMART" id="SM00365">
    <property type="entry name" value="LRR_SD22"/>
    <property type="match status" value="3"/>
</dbReference>
<dbReference type="PANTHER" id="PTHR48057:SF29">
    <property type="entry name" value="OS02G0609900 PROTEIN"/>
    <property type="match status" value="1"/>
</dbReference>
<accession>A0A834LXI3</accession>
<dbReference type="EMBL" id="WJXA01000001">
    <property type="protein sequence ID" value="KAF7154722.1"/>
    <property type="molecule type" value="Genomic_DNA"/>
</dbReference>
<dbReference type="PANTHER" id="PTHR48057">
    <property type="entry name" value="LEUCINE-RICH REPEAT SERINE/THREONINE-PROTEIN KINASE 1"/>
    <property type="match status" value="1"/>
</dbReference>
<dbReference type="InterPro" id="IPR052595">
    <property type="entry name" value="LRRC69/RLP"/>
</dbReference>
<keyword evidence="2" id="KW-1185">Reference proteome</keyword>
<dbReference type="PRINTS" id="PR00019">
    <property type="entry name" value="LEURICHRPT"/>
</dbReference>
<dbReference type="InterPro" id="IPR032675">
    <property type="entry name" value="LRR_dom_sf"/>
</dbReference>
<reference evidence="1" key="1">
    <citation type="submission" date="2019-11" db="EMBL/GenBank/DDBJ databases">
        <authorList>
            <person name="Liu Y."/>
            <person name="Hou J."/>
            <person name="Li T.-Q."/>
            <person name="Guan C.-H."/>
            <person name="Wu X."/>
            <person name="Wu H.-Z."/>
            <person name="Ling F."/>
            <person name="Zhang R."/>
            <person name="Shi X.-G."/>
            <person name="Ren J.-P."/>
            <person name="Chen E.-F."/>
            <person name="Sun J.-M."/>
        </authorList>
    </citation>
    <scope>NUCLEOTIDE SEQUENCE</scope>
    <source>
        <strain evidence="1">Adult_tree_wgs_1</strain>
        <tissue evidence="1">Leaves</tissue>
    </source>
</reference>
<dbReference type="Pfam" id="PF00560">
    <property type="entry name" value="LRR_1"/>
    <property type="match status" value="1"/>
</dbReference>